<dbReference type="EMBL" id="LITU01000083">
    <property type="protein sequence ID" value="KOY12812.1"/>
    <property type="molecule type" value="Genomic_DNA"/>
</dbReference>
<dbReference type="RefSeq" id="WP_053784423.1">
    <property type="nucleotide sequence ID" value="NZ_LITU01000083.1"/>
</dbReference>
<dbReference type="OrthoDB" id="2624402at2"/>
<reference evidence="1 2" key="1">
    <citation type="submission" date="2015-08" db="EMBL/GenBank/DDBJ databases">
        <title>Draft genome sequence of cellulolytic and xylanolytic Paenibacillus sp. A59, isolated from a decaying forest soil from Patagonia, Argentina.</title>
        <authorList>
            <person name="Ghio S."/>
            <person name="Caceres A.M."/>
            <person name="Talia P."/>
            <person name="Grasso D."/>
            <person name="Campos E."/>
        </authorList>
    </citation>
    <scope>NUCLEOTIDE SEQUENCE [LARGE SCALE GENOMIC DNA]</scope>
    <source>
        <strain evidence="1 2">A59</strain>
    </source>
</reference>
<evidence type="ECO:0000313" key="1">
    <source>
        <dbReference type="EMBL" id="KOY12812.1"/>
    </source>
</evidence>
<name>A0A0M9BJW4_9BACL</name>
<keyword evidence="2" id="KW-1185">Reference proteome</keyword>
<evidence type="ECO:0000313" key="2">
    <source>
        <dbReference type="Proteomes" id="UP000037688"/>
    </source>
</evidence>
<comment type="caution">
    <text evidence="1">The sequence shown here is derived from an EMBL/GenBank/DDBJ whole genome shotgun (WGS) entry which is preliminary data.</text>
</comment>
<organism evidence="1 2">
    <name type="scientific">Paenibacillus xylanivorans</name>
    <dbReference type="NCBI Taxonomy" id="1705561"/>
    <lineage>
        <taxon>Bacteria</taxon>
        <taxon>Bacillati</taxon>
        <taxon>Bacillota</taxon>
        <taxon>Bacilli</taxon>
        <taxon>Bacillales</taxon>
        <taxon>Paenibacillaceae</taxon>
        <taxon>Paenibacillus</taxon>
    </lineage>
</organism>
<dbReference type="Proteomes" id="UP000037688">
    <property type="component" value="Unassembled WGS sequence"/>
</dbReference>
<protein>
    <submittedName>
        <fullName evidence="1">Uncharacterized protein</fullName>
    </submittedName>
</protein>
<accession>A0A0M9BJW4</accession>
<dbReference type="PATRIC" id="fig|1705561.3.peg.6562"/>
<gene>
    <name evidence="1" type="ORF">AMS66_30995</name>
</gene>
<proteinExistence type="predicted"/>
<dbReference type="AlphaFoldDB" id="A0A0M9BJW4"/>
<sequence length="166" mass="19279">MDLLNKTEISQLIFPKYLEAGNLMSYFGQEIVHIDNLKKYSDEQWLSKSEEVLTFDFDGWSANVTFTKNGSYHSDSLDFFFSTNDANKYTIGLYEDLQRFILSSGINVNQFVSDNELVFLFKNAASAHYLLQNDRYVLRKLSGAFLDYAQTYAYYKKIYGESTSIF</sequence>